<evidence type="ECO:0000313" key="3">
    <source>
        <dbReference type="EMBL" id="THG93940.1"/>
    </source>
</evidence>
<protein>
    <recommendedName>
        <fullName evidence="1">acetate--CoA ligase</fullName>
        <ecNumber evidence="1">6.2.1.1</ecNumber>
    </recommendedName>
</protein>
<sequence>MFVANRLLSWIPSCKPGSATVPFLSIQATPLDPVTGKLDVYLRPYPGSFYTGDGAVCDKDGYTWIKGRVDDIINVFGHCLSTAEIESALILYDRVAEADVIGANDELTGQAAHVFVQLFDSNSSP</sequence>
<comment type="caution">
    <text evidence="3">The sequence shown here is derived from an EMBL/GenBank/DDBJ whole genome shotgun (WGS) entry which is preliminary data.</text>
</comment>
<dbReference type="AlphaFoldDB" id="A0A4S4K8Z9"/>
<dbReference type="InterPro" id="IPR045851">
    <property type="entry name" value="AMP-bd_C_sf"/>
</dbReference>
<dbReference type="Gene3D" id="3.40.50.12780">
    <property type="entry name" value="N-terminal domain of ligase-like"/>
    <property type="match status" value="1"/>
</dbReference>
<dbReference type="Proteomes" id="UP000309038">
    <property type="component" value="Unassembled WGS sequence"/>
</dbReference>
<proteinExistence type="predicted"/>
<feature type="domain" description="AMP-binding enzyme C-terminal" evidence="2">
    <location>
        <begin position="84"/>
        <end position="118"/>
    </location>
</feature>
<dbReference type="InterPro" id="IPR042099">
    <property type="entry name" value="ANL_N_sf"/>
</dbReference>
<accession>A0A4S4K8Z9</accession>
<dbReference type="Gene3D" id="3.30.300.30">
    <property type="match status" value="1"/>
</dbReference>
<name>A0A4S4K8Z9_9APHY</name>
<dbReference type="SUPFAM" id="SSF56801">
    <property type="entry name" value="Acetyl-CoA synthetase-like"/>
    <property type="match status" value="1"/>
</dbReference>
<dbReference type="PANTHER" id="PTHR24095">
    <property type="entry name" value="ACETYL-COENZYME A SYNTHETASE"/>
    <property type="match status" value="1"/>
</dbReference>
<gene>
    <name evidence="3" type="ORF">EW026_g7424</name>
</gene>
<dbReference type="GO" id="GO:0005829">
    <property type="term" value="C:cytosol"/>
    <property type="evidence" value="ECO:0007669"/>
    <property type="project" value="TreeGrafter"/>
</dbReference>
<reference evidence="3 4" key="1">
    <citation type="submission" date="2019-02" db="EMBL/GenBank/DDBJ databases">
        <title>Genome sequencing of the rare red list fungi Phlebia centrifuga.</title>
        <authorList>
            <person name="Buettner E."/>
            <person name="Kellner H."/>
        </authorList>
    </citation>
    <scope>NUCLEOTIDE SEQUENCE [LARGE SCALE GENOMIC DNA]</scope>
    <source>
        <strain evidence="3 4">DSM 108282</strain>
    </source>
</reference>
<dbReference type="Pfam" id="PF13193">
    <property type="entry name" value="AMP-binding_C"/>
    <property type="match status" value="1"/>
</dbReference>
<keyword evidence="4" id="KW-1185">Reference proteome</keyword>
<dbReference type="EMBL" id="SGPJ01000535">
    <property type="protein sequence ID" value="THG93940.1"/>
    <property type="molecule type" value="Genomic_DNA"/>
</dbReference>
<dbReference type="EC" id="6.2.1.1" evidence="1"/>
<evidence type="ECO:0000313" key="4">
    <source>
        <dbReference type="Proteomes" id="UP000309038"/>
    </source>
</evidence>
<evidence type="ECO:0000259" key="2">
    <source>
        <dbReference type="Pfam" id="PF13193"/>
    </source>
</evidence>
<organism evidence="3 4">
    <name type="scientific">Hermanssonia centrifuga</name>
    <dbReference type="NCBI Taxonomy" id="98765"/>
    <lineage>
        <taxon>Eukaryota</taxon>
        <taxon>Fungi</taxon>
        <taxon>Dikarya</taxon>
        <taxon>Basidiomycota</taxon>
        <taxon>Agaricomycotina</taxon>
        <taxon>Agaricomycetes</taxon>
        <taxon>Polyporales</taxon>
        <taxon>Meruliaceae</taxon>
        <taxon>Hermanssonia</taxon>
    </lineage>
</organism>
<dbReference type="GO" id="GO:0006085">
    <property type="term" value="P:acetyl-CoA biosynthetic process"/>
    <property type="evidence" value="ECO:0007669"/>
    <property type="project" value="TreeGrafter"/>
</dbReference>
<dbReference type="InterPro" id="IPR025110">
    <property type="entry name" value="AMP-bd_C"/>
</dbReference>
<evidence type="ECO:0000256" key="1">
    <source>
        <dbReference type="ARBA" id="ARBA00013275"/>
    </source>
</evidence>
<dbReference type="GO" id="GO:0003987">
    <property type="term" value="F:acetate-CoA ligase activity"/>
    <property type="evidence" value="ECO:0007669"/>
    <property type="project" value="UniProtKB-EC"/>
</dbReference>
<dbReference type="PANTHER" id="PTHR24095:SF14">
    <property type="entry name" value="ACETYL-COENZYME A SYNTHETASE 1"/>
    <property type="match status" value="1"/>
</dbReference>